<dbReference type="PANTHER" id="PTHR34229">
    <property type="entry name" value="METAL TRANSPORT PROTEIN HI_1621-RELATED"/>
    <property type="match status" value="1"/>
</dbReference>
<dbReference type="GO" id="GO:0000041">
    <property type="term" value="P:transition metal ion transport"/>
    <property type="evidence" value="ECO:0007669"/>
    <property type="project" value="InterPro"/>
</dbReference>
<feature type="transmembrane region" description="Helical" evidence="7">
    <location>
        <begin position="115"/>
        <end position="133"/>
    </location>
</feature>
<feature type="transmembrane region" description="Helical" evidence="7">
    <location>
        <begin position="187"/>
        <end position="208"/>
    </location>
</feature>
<dbReference type="Proteomes" id="UP000249091">
    <property type="component" value="Chromosome 1"/>
</dbReference>
<dbReference type="Pfam" id="PF01891">
    <property type="entry name" value="CbiM"/>
    <property type="match status" value="1"/>
</dbReference>
<protein>
    <submittedName>
        <fullName evidence="8">Cobalamin biosynthesis protein cbim</fullName>
    </submittedName>
</protein>
<feature type="transmembrane region" description="Helical" evidence="7">
    <location>
        <begin position="45"/>
        <end position="66"/>
    </location>
</feature>
<dbReference type="GO" id="GO:0005886">
    <property type="term" value="C:plasma membrane"/>
    <property type="evidence" value="ECO:0007669"/>
    <property type="project" value="UniProtKB-SubCell"/>
</dbReference>
<dbReference type="Gene3D" id="1.10.1760.20">
    <property type="match status" value="1"/>
</dbReference>
<evidence type="ECO:0000313" key="8">
    <source>
        <dbReference type="EMBL" id="SQI29781.1"/>
    </source>
</evidence>
<dbReference type="STRING" id="1219011.GCA_001895045_02148"/>
<keyword evidence="6 7" id="KW-0472">Membrane</keyword>
<evidence type="ECO:0000256" key="2">
    <source>
        <dbReference type="ARBA" id="ARBA00022448"/>
    </source>
</evidence>
<gene>
    <name evidence="8" type="primary">cbiM_1</name>
    <name evidence="8" type="ORF">NCTC10994_01248</name>
</gene>
<evidence type="ECO:0000256" key="1">
    <source>
        <dbReference type="ARBA" id="ARBA00004651"/>
    </source>
</evidence>
<evidence type="ECO:0000256" key="4">
    <source>
        <dbReference type="ARBA" id="ARBA00022692"/>
    </source>
</evidence>
<reference evidence="8 9" key="1">
    <citation type="submission" date="2018-06" db="EMBL/GenBank/DDBJ databases">
        <authorList>
            <consortium name="Pathogen Informatics"/>
            <person name="Doyle S."/>
        </authorList>
    </citation>
    <scope>NUCLEOTIDE SEQUENCE [LARGE SCALE GENOMIC DNA]</scope>
    <source>
        <strain evidence="8 9">NCTC10994</strain>
    </source>
</reference>
<evidence type="ECO:0000256" key="6">
    <source>
        <dbReference type="ARBA" id="ARBA00023136"/>
    </source>
</evidence>
<keyword evidence="3" id="KW-1003">Cell membrane</keyword>
<keyword evidence="4 7" id="KW-0812">Transmembrane</keyword>
<name>A0A2X4TRV3_9NOCA</name>
<dbReference type="InterPro" id="IPR002751">
    <property type="entry name" value="CbiM/NikMN"/>
</dbReference>
<keyword evidence="9" id="KW-1185">Reference proteome</keyword>
<proteinExistence type="predicted"/>
<dbReference type="AlphaFoldDB" id="A0A2X4TRV3"/>
<keyword evidence="2" id="KW-0813">Transport</keyword>
<evidence type="ECO:0000256" key="5">
    <source>
        <dbReference type="ARBA" id="ARBA00022989"/>
    </source>
</evidence>
<keyword evidence="5 7" id="KW-1133">Transmembrane helix</keyword>
<evidence type="ECO:0000256" key="3">
    <source>
        <dbReference type="ARBA" id="ARBA00022475"/>
    </source>
</evidence>
<feature type="transmembrane region" description="Helical" evidence="7">
    <location>
        <begin position="12"/>
        <end position="33"/>
    </location>
</feature>
<sequence length="229" mass="22990">MDVSAMHMSDGLINAPVSAVFFAIAALGLAAALPRARMELDEKTAPLAGLVAAFVFALQMINFPVLPGVSGHVLGGALAAILVGPATAALCLTVVLVVQALLFADGGLTALGMNITNMALVGVAAGYGTAVALRPLIRRFPGLPSIGVVAFAASVVATVLAATGFLIEYAVGGTAGSLGTIAPYLLGVHVLIGIGEGVITAMTVIAVARARPDLVYLLRPLRALDRSPA</sequence>
<comment type="subcellular location">
    <subcellularLocation>
        <location evidence="1">Cell membrane</location>
        <topology evidence="1">Multi-pass membrane protein</topology>
    </subcellularLocation>
</comment>
<dbReference type="PANTHER" id="PTHR34229:SF1">
    <property type="entry name" value="METAL TRANSPORT PROTEIN HI_1621-RELATED"/>
    <property type="match status" value="1"/>
</dbReference>
<evidence type="ECO:0000256" key="7">
    <source>
        <dbReference type="SAM" id="Phobius"/>
    </source>
</evidence>
<evidence type="ECO:0000313" key="9">
    <source>
        <dbReference type="Proteomes" id="UP000249091"/>
    </source>
</evidence>
<organism evidence="8 9">
    <name type="scientific">Rhodococcus coprophilus</name>
    <dbReference type="NCBI Taxonomy" id="38310"/>
    <lineage>
        <taxon>Bacteria</taxon>
        <taxon>Bacillati</taxon>
        <taxon>Actinomycetota</taxon>
        <taxon>Actinomycetes</taxon>
        <taxon>Mycobacteriales</taxon>
        <taxon>Nocardiaceae</taxon>
        <taxon>Rhodococcus</taxon>
    </lineage>
</organism>
<accession>A0A2X4TRV3</accession>
<feature type="transmembrane region" description="Helical" evidence="7">
    <location>
        <begin position="78"/>
        <end position="103"/>
    </location>
</feature>
<dbReference type="RefSeq" id="WP_072700173.1">
    <property type="nucleotide sequence ID" value="NZ_JAFBBL010000001.1"/>
</dbReference>
<dbReference type="EMBL" id="LS483468">
    <property type="protein sequence ID" value="SQI29781.1"/>
    <property type="molecule type" value="Genomic_DNA"/>
</dbReference>
<feature type="transmembrane region" description="Helical" evidence="7">
    <location>
        <begin position="145"/>
        <end position="167"/>
    </location>
</feature>
<dbReference type="KEGG" id="rcr:NCTC10994_01248"/>